<sequence>MSASRERPTLVPSLYAYAKGLRDAAPEAPLPRRGLPLPEHARPPRVPYDGPRLPEALGVVTDLVRPFLADPDPERAATEVERLLAGTGIGDRVVFAGVKDIAVPPPADPGARDRARALARCLTRGGTTLAAVTAGLGLLTRLGEPEDVPYLRVLGLLQGLGLHVVRTLAPLDRKAAAVVWLVHRARADALRGLVDALAGGDEAAARDRLRDLPTAPRELGTEHAWRIADAVGLPDLLRREPDDPGLLALALRLLTRMSGSRGYEHAVLAYGEAVALIEAVAARAHELPTTPGHQARLVSLALDLHSGAAHFLPWPPGRRRAVTAALLAVVGEPGSPPDREGRRRADWVRRTARELRTAVPVAASAEPRLRIEVAVADPGDPDVVETRFLVDGRPLVPSVFGRGPGGSPEALLAGGALRAGPEPKEVRLAEAYCTEDCCGALYVTVRREGAHVVWDGWRRPGMPPGLPTPRAYRFDADAYEAEIARAEQDLSWTWPARETAWLIGAGLRERPELLARWGLRRGWISTDFQVPDTTVVGLHGPPPSAGGTAGTEQSALPYLWRLPDDGTPPEEQAARALRRLADSDPRGYPELRG</sequence>
<name>A0ABW6IXT9_STRWE</name>
<gene>
    <name evidence="2" type="ORF">ACFQ63_22185</name>
</gene>
<dbReference type="EMBL" id="JBHTRV010000016">
    <property type="protein sequence ID" value="MFE5982411.1"/>
    <property type="molecule type" value="Genomic_DNA"/>
</dbReference>
<dbReference type="RefSeq" id="WP_386252229.1">
    <property type="nucleotide sequence ID" value="NZ_JBHTRV010000016.1"/>
</dbReference>
<reference evidence="2 3" key="1">
    <citation type="submission" date="2024-09" db="EMBL/GenBank/DDBJ databases">
        <title>The Natural Products Discovery Center: Release of the First 8490 Sequenced Strains for Exploring Actinobacteria Biosynthetic Diversity.</title>
        <authorList>
            <person name="Kalkreuter E."/>
            <person name="Kautsar S.A."/>
            <person name="Yang D."/>
            <person name="Bader C.D."/>
            <person name="Teijaro C.N."/>
            <person name="Fluegel L."/>
            <person name="Davis C.M."/>
            <person name="Simpson J.R."/>
            <person name="Lauterbach L."/>
            <person name="Steele A.D."/>
            <person name="Gui C."/>
            <person name="Meng S."/>
            <person name="Li G."/>
            <person name="Viehrig K."/>
            <person name="Ye F."/>
            <person name="Su P."/>
            <person name="Kiefer A.F."/>
            <person name="Nichols A."/>
            <person name="Cepeda A.J."/>
            <person name="Yan W."/>
            <person name="Fan B."/>
            <person name="Jiang Y."/>
            <person name="Adhikari A."/>
            <person name="Zheng C.-J."/>
            <person name="Schuster L."/>
            <person name="Cowan T.M."/>
            <person name="Smanski M.J."/>
            <person name="Chevrette M.G."/>
            <person name="De Carvalho L.P.S."/>
            <person name="Shen B."/>
        </authorList>
    </citation>
    <scope>NUCLEOTIDE SEQUENCE [LARGE SCALE GENOMIC DNA]</scope>
    <source>
        <strain evidence="2 3">NPDC056472</strain>
    </source>
</reference>
<keyword evidence="3" id="KW-1185">Reference proteome</keyword>
<proteinExistence type="predicted"/>
<feature type="region of interest" description="Disordered" evidence="1">
    <location>
        <begin position="26"/>
        <end position="50"/>
    </location>
</feature>
<accession>A0ABW6IXT9</accession>
<evidence type="ECO:0000313" key="3">
    <source>
        <dbReference type="Proteomes" id="UP001600424"/>
    </source>
</evidence>
<organism evidence="2 3">
    <name type="scientific">Streptomyces wedmorensis</name>
    <dbReference type="NCBI Taxonomy" id="43759"/>
    <lineage>
        <taxon>Bacteria</taxon>
        <taxon>Bacillati</taxon>
        <taxon>Actinomycetota</taxon>
        <taxon>Actinomycetes</taxon>
        <taxon>Kitasatosporales</taxon>
        <taxon>Streptomycetaceae</taxon>
        <taxon>Streptomyces</taxon>
    </lineage>
</organism>
<dbReference type="Proteomes" id="UP001600424">
    <property type="component" value="Unassembled WGS sequence"/>
</dbReference>
<protein>
    <submittedName>
        <fullName evidence="2">Uncharacterized protein</fullName>
    </submittedName>
</protein>
<evidence type="ECO:0000313" key="2">
    <source>
        <dbReference type="EMBL" id="MFE5982411.1"/>
    </source>
</evidence>
<evidence type="ECO:0000256" key="1">
    <source>
        <dbReference type="SAM" id="MobiDB-lite"/>
    </source>
</evidence>
<feature type="region of interest" description="Disordered" evidence="1">
    <location>
        <begin position="539"/>
        <end position="572"/>
    </location>
</feature>
<comment type="caution">
    <text evidence="2">The sequence shown here is derived from an EMBL/GenBank/DDBJ whole genome shotgun (WGS) entry which is preliminary data.</text>
</comment>